<reference evidence="1 2" key="1">
    <citation type="submission" date="2021-06" db="EMBL/GenBank/DDBJ databases">
        <authorList>
            <person name="Palmer J.M."/>
        </authorList>
    </citation>
    <scope>NUCLEOTIDE SEQUENCE [LARGE SCALE GENOMIC DNA]</scope>
    <source>
        <strain evidence="1 2">AS_MEX2019</strain>
        <tissue evidence="1">Muscle</tissue>
    </source>
</reference>
<evidence type="ECO:0000313" key="1">
    <source>
        <dbReference type="EMBL" id="MEQ2302987.1"/>
    </source>
</evidence>
<organism evidence="1 2">
    <name type="scientific">Ameca splendens</name>
    <dbReference type="NCBI Taxonomy" id="208324"/>
    <lineage>
        <taxon>Eukaryota</taxon>
        <taxon>Metazoa</taxon>
        <taxon>Chordata</taxon>
        <taxon>Craniata</taxon>
        <taxon>Vertebrata</taxon>
        <taxon>Euteleostomi</taxon>
        <taxon>Actinopterygii</taxon>
        <taxon>Neopterygii</taxon>
        <taxon>Teleostei</taxon>
        <taxon>Neoteleostei</taxon>
        <taxon>Acanthomorphata</taxon>
        <taxon>Ovalentaria</taxon>
        <taxon>Atherinomorphae</taxon>
        <taxon>Cyprinodontiformes</taxon>
        <taxon>Goodeidae</taxon>
        <taxon>Ameca</taxon>
    </lineage>
</organism>
<evidence type="ECO:0000313" key="2">
    <source>
        <dbReference type="Proteomes" id="UP001469553"/>
    </source>
</evidence>
<comment type="caution">
    <text evidence="1">The sequence shown here is derived from an EMBL/GenBank/DDBJ whole genome shotgun (WGS) entry which is preliminary data.</text>
</comment>
<protein>
    <submittedName>
        <fullName evidence="1">Uncharacterized protein</fullName>
    </submittedName>
</protein>
<keyword evidence="2" id="KW-1185">Reference proteome</keyword>
<dbReference type="EMBL" id="JAHRIP010057180">
    <property type="protein sequence ID" value="MEQ2302987.1"/>
    <property type="molecule type" value="Genomic_DNA"/>
</dbReference>
<sequence length="79" mass="9301">MILLRRKQNFKTLMFYMRYFLPRCPALISELKGQTGQPVLVLRGLQFLQMPAFILTAQKLTEPGRFSLQGSDWLLVRER</sequence>
<dbReference type="Proteomes" id="UP001469553">
    <property type="component" value="Unassembled WGS sequence"/>
</dbReference>
<name>A0ABV0ZB45_9TELE</name>
<accession>A0ABV0ZB45</accession>
<gene>
    <name evidence="1" type="ORF">AMECASPLE_012135</name>
</gene>
<proteinExistence type="predicted"/>